<dbReference type="EMBL" id="BAAAFD010000009">
    <property type="protein sequence ID" value="GAA0858679.1"/>
    <property type="molecule type" value="Genomic_DNA"/>
</dbReference>
<accession>A0ABN1LPH6</accession>
<dbReference type="PANTHER" id="PTHR43798">
    <property type="entry name" value="MONOACYLGLYCEROL LIPASE"/>
    <property type="match status" value="1"/>
</dbReference>
<dbReference type="RefSeq" id="WP_343861260.1">
    <property type="nucleotide sequence ID" value="NZ_BAAAFD010000009.1"/>
</dbReference>
<reference evidence="6 7" key="1">
    <citation type="journal article" date="2019" name="Int. J. Syst. Evol. Microbiol.">
        <title>The Global Catalogue of Microorganisms (GCM) 10K type strain sequencing project: providing services to taxonomists for standard genome sequencing and annotation.</title>
        <authorList>
            <consortium name="The Broad Institute Genomics Platform"/>
            <consortium name="The Broad Institute Genome Sequencing Center for Infectious Disease"/>
            <person name="Wu L."/>
            <person name="Ma J."/>
        </authorList>
    </citation>
    <scope>NUCLEOTIDE SEQUENCE [LARGE SCALE GENOMIC DNA]</scope>
    <source>
        <strain evidence="6 7">JCM 15896</strain>
    </source>
</reference>
<organism evidence="6 7">
    <name type="scientific">Aliiglaciecola litoralis</name>
    <dbReference type="NCBI Taxonomy" id="582857"/>
    <lineage>
        <taxon>Bacteria</taxon>
        <taxon>Pseudomonadati</taxon>
        <taxon>Pseudomonadota</taxon>
        <taxon>Gammaproteobacteria</taxon>
        <taxon>Alteromonadales</taxon>
        <taxon>Alteromonadaceae</taxon>
        <taxon>Aliiglaciecola</taxon>
    </lineage>
</organism>
<evidence type="ECO:0000313" key="7">
    <source>
        <dbReference type="Proteomes" id="UP001500359"/>
    </source>
</evidence>
<name>A0ABN1LPH6_9ALTE</name>
<dbReference type="PIRSF" id="PIRSF005539">
    <property type="entry name" value="Pept_S33_TRI_F1"/>
    <property type="match status" value="1"/>
</dbReference>
<dbReference type="Pfam" id="PF00561">
    <property type="entry name" value="Abhydrolase_1"/>
    <property type="match status" value="1"/>
</dbReference>
<comment type="caution">
    <text evidence="6">The sequence shown here is derived from an EMBL/GenBank/DDBJ whole genome shotgun (WGS) entry which is preliminary data.</text>
</comment>
<dbReference type="PRINTS" id="PR00793">
    <property type="entry name" value="PROAMNOPTASE"/>
</dbReference>
<dbReference type="InterPro" id="IPR005945">
    <property type="entry name" value="Pro_imino_pep"/>
</dbReference>
<dbReference type="InterPro" id="IPR000073">
    <property type="entry name" value="AB_hydrolase_1"/>
</dbReference>
<gene>
    <name evidence="6" type="ORF">GCM10009114_29220</name>
</gene>
<dbReference type="PRINTS" id="PR00111">
    <property type="entry name" value="ABHYDROLASE"/>
</dbReference>
<evidence type="ECO:0000256" key="1">
    <source>
        <dbReference type="ARBA" id="ARBA00010088"/>
    </source>
</evidence>
<keyword evidence="4" id="KW-0732">Signal</keyword>
<dbReference type="SUPFAM" id="SSF53474">
    <property type="entry name" value="alpha/beta-Hydrolases"/>
    <property type="match status" value="1"/>
</dbReference>
<protein>
    <submittedName>
        <fullName evidence="6">Proline iminopeptidase-family hydrolase</fullName>
    </submittedName>
</protein>
<feature type="domain" description="AB hydrolase-1" evidence="5">
    <location>
        <begin position="54"/>
        <end position="296"/>
    </location>
</feature>
<dbReference type="NCBIfam" id="TIGR01250">
    <property type="entry name" value="pro_imino_pep_2"/>
    <property type="match status" value="1"/>
</dbReference>
<evidence type="ECO:0000256" key="3">
    <source>
        <dbReference type="PIRNR" id="PIRNR005539"/>
    </source>
</evidence>
<dbReference type="Gene3D" id="3.40.50.1820">
    <property type="entry name" value="alpha/beta hydrolase"/>
    <property type="match status" value="1"/>
</dbReference>
<keyword evidence="7" id="KW-1185">Reference proteome</keyword>
<feature type="chain" id="PRO_5046889273" evidence="4">
    <location>
        <begin position="24"/>
        <end position="318"/>
    </location>
</feature>
<proteinExistence type="inferred from homology"/>
<dbReference type="PANTHER" id="PTHR43798:SF33">
    <property type="entry name" value="HYDROLASE, PUTATIVE (AFU_ORTHOLOGUE AFUA_2G14860)-RELATED"/>
    <property type="match status" value="1"/>
</dbReference>
<comment type="similarity">
    <text evidence="1">Belongs to the peptidase S33 family.</text>
</comment>
<dbReference type="Proteomes" id="UP001500359">
    <property type="component" value="Unassembled WGS sequence"/>
</dbReference>
<dbReference type="InterPro" id="IPR050266">
    <property type="entry name" value="AB_hydrolase_sf"/>
</dbReference>
<sequence length="318" mass="35414">MNKIVFSALAALALLAFQANVHAHQDPEQAGYIAVDGGRIWYRINGLKHVGKTPAIIMMHGGPGGTHRGNMPYVALSDTYPVILYDQLGSGNSERPGDQKNWNVKRFVDEIDHIRQALDLDEVIIAGHSWGGSLSAEYASRNPQGLKAAILSSPLISTQQWNKDNQEWVDELPKEAQATLKKNNFAGSLEDPEFRAAVELFYSRHMCRTDPCNTTSYRDDGPSGNDEMYETMWGVTDFNGYGTLKDYDITDQLKDINVPSLVICGEFDEARPRTCRRYADMIKDATTVIVPDAGHATMSANESMYMEAVRTFLDKTLK</sequence>
<dbReference type="GO" id="GO:0016787">
    <property type="term" value="F:hydrolase activity"/>
    <property type="evidence" value="ECO:0007669"/>
    <property type="project" value="UniProtKB-KW"/>
</dbReference>
<dbReference type="InterPro" id="IPR029058">
    <property type="entry name" value="AB_hydrolase_fold"/>
</dbReference>
<dbReference type="InterPro" id="IPR002410">
    <property type="entry name" value="Peptidase_S33"/>
</dbReference>
<evidence type="ECO:0000256" key="2">
    <source>
        <dbReference type="ARBA" id="ARBA00022801"/>
    </source>
</evidence>
<evidence type="ECO:0000256" key="4">
    <source>
        <dbReference type="SAM" id="SignalP"/>
    </source>
</evidence>
<keyword evidence="2 3" id="KW-0378">Hydrolase</keyword>
<feature type="signal peptide" evidence="4">
    <location>
        <begin position="1"/>
        <end position="23"/>
    </location>
</feature>
<evidence type="ECO:0000313" key="6">
    <source>
        <dbReference type="EMBL" id="GAA0858679.1"/>
    </source>
</evidence>
<evidence type="ECO:0000259" key="5">
    <source>
        <dbReference type="Pfam" id="PF00561"/>
    </source>
</evidence>